<comment type="subcellular location">
    <subcellularLocation>
        <location evidence="1">Nucleus</location>
    </subcellularLocation>
</comment>
<accession>A0AAV4U261</accession>
<sequence length="294" mass="33015">PEQNVHKQEAVTAAEQVQQFYDLLVSSVEVIRQFADKVPGFARVSPKKTRNYCSTRVWSSFLSGYRIRPIDEKFTFCNGTVLSREQCQQIFGDWLNTILDFSASLHSMDIDISAFACLCALALVTERHGLKEPQRVEQLQMKIIGSLRDHVTLQQRSSEEATLLQPHPHPAARAEDPQRPGTATHLLPGGWKTSYRHPRWSRTSSPPACPSKRPTVRTSNRPVVLFARSSGWLAGCENTHGMTRSQPQAGLPKKTLMGDLPAWGAGHDPHPSLKETFAPCEWSTLRRTLLDLRP</sequence>
<evidence type="ECO:0000256" key="4">
    <source>
        <dbReference type="ARBA" id="ARBA00023170"/>
    </source>
</evidence>
<name>A0AAV4U261_CAEEX</name>
<feature type="domain" description="NR LBD" evidence="6">
    <location>
        <begin position="1"/>
        <end position="219"/>
    </location>
</feature>
<dbReference type="GO" id="GO:0004879">
    <property type="term" value="F:nuclear receptor activity"/>
    <property type="evidence" value="ECO:0007669"/>
    <property type="project" value="InterPro"/>
</dbReference>
<feature type="non-terminal residue" evidence="7">
    <location>
        <position position="1"/>
    </location>
</feature>
<evidence type="ECO:0000256" key="1">
    <source>
        <dbReference type="ARBA" id="ARBA00004123"/>
    </source>
</evidence>
<feature type="region of interest" description="Disordered" evidence="5">
    <location>
        <begin position="157"/>
        <end position="217"/>
    </location>
</feature>
<dbReference type="GO" id="GO:0071376">
    <property type="term" value="P:cellular response to corticotropin-releasing hormone stimulus"/>
    <property type="evidence" value="ECO:0007669"/>
    <property type="project" value="TreeGrafter"/>
</dbReference>
<gene>
    <name evidence="7" type="primary">Hr38</name>
    <name evidence="7" type="ORF">CEXT_443481</name>
</gene>
<dbReference type="SUPFAM" id="SSF48508">
    <property type="entry name" value="Nuclear receptor ligand-binding domain"/>
    <property type="match status" value="1"/>
</dbReference>
<proteinExistence type="predicted"/>
<dbReference type="GO" id="GO:0005634">
    <property type="term" value="C:nucleus"/>
    <property type="evidence" value="ECO:0007669"/>
    <property type="project" value="UniProtKB-SubCell"/>
</dbReference>
<dbReference type="AlphaFoldDB" id="A0AAV4U261"/>
<keyword evidence="4 7" id="KW-0675">Receptor</keyword>
<keyword evidence="3" id="KW-0804">Transcription</keyword>
<comment type="caution">
    <text evidence="7">The sequence shown here is derived from an EMBL/GenBank/DDBJ whole genome shotgun (WGS) entry which is preliminary data.</text>
</comment>
<dbReference type="PANTHER" id="PTHR24085">
    <property type="entry name" value="NUCLEAR HORMONE RECEPTOR"/>
    <property type="match status" value="1"/>
</dbReference>
<evidence type="ECO:0000256" key="3">
    <source>
        <dbReference type="ARBA" id="ARBA00023163"/>
    </source>
</evidence>
<dbReference type="PANTHER" id="PTHR24085:SF4">
    <property type="entry name" value="NUCLEAR HORMONE RECEPTOR HR38-RELATED"/>
    <property type="match status" value="1"/>
</dbReference>
<evidence type="ECO:0000313" key="7">
    <source>
        <dbReference type="EMBL" id="GIY51866.1"/>
    </source>
</evidence>
<dbReference type="InterPro" id="IPR035500">
    <property type="entry name" value="NHR-like_dom_sf"/>
</dbReference>
<evidence type="ECO:0000256" key="5">
    <source>
        <dbReference type="SAM" id="MobiDB-lite"/>
    </source>
</evidence>
<protein>
    <submittedName>
        <fullName evidence="7">Probable nuclear hormone receptor HR38</fullName>
    </submittedName>
</protein>
<dbReference type="GO" id="GO:0035259">
    <property type="term" value="F:nuclear glucocorticoid receptor binding"/>
    <property type="evidence" value="ECO:0007669"/>
    <property type="project" value="TreeGrafter"/>
</dbReference>
<keyword evidence="2" id="KW-0805">Transcription regulation</keyword>
<dbReference type="EMBL" id="BPLR01012170">
    <property type="protein sequence ID" value="GIY51866.1"/>
    <property type="molecule type" value="Genomic_DNA"/>
</dbReference>
<dbReference type="Proteomes" id="UP001054945">
    <property type="component" value="Unassembled WGS sequence"/>
</dbReference>
<keyword evidence="8" id="KW-1185">Reference proteome</keyword>
<dbReference type="Pfam" id="PF00104">
    <property type="entry name" value="Hormone_recep"/>
    <property type="match status" value="1"/>
</dbReference>
<reference evidence="7 8" key="1">
    <citation type="submission" date="2021-06" db="EMBL/GenBank/DDBJ databases">
        <title>Caerostris extrusa draft genome.</title>
        <authorList>
            <person name="Kono N."/>
            <person name="Arakawa K."/>
        </authorList>
    </citation>
    <scope>NUCLEOTIDE SEQUENCE [LARGE SCALE GENOMIC DNA]</scope>
</reference>
<dbReference type="PROSITE" id="PS51843">
    <property type="entry name" value="NR_LBD"/>
    <property type="match status" value="1"/>
</dbReference>
<organism evidence="7 8">
    <name type="scientific">Caerostris extrusa</name>
    <name type="common">Bark spider</name>
    <name type="synonym">Caerostris bankana</name>
    <dbReference type="NCBI Taxonomy" id="172846"/>
    <lineage>
        <taxon>Eukaryota</taxon>
        <taxon>Metazoa</taxon>
        <taxon>Ecdysozoa</taxon>
        <taxon>Arthropoda</taxon>
        <taxon>Chelicerata</taxon>
        <taxon>Arachnida</taxon>
        <taxon>Araneae</taxon>
        <taxon>Araneomorphae</taxon>
        <taxon>Entelegynae</taxon>
        <taxon>Araneoidea</taxon>
        <taxon>Araneidae</taxon>
        <taxon>Caerostris</taxon>
    </lineage>
</organism>
<evidence type="ECO:0000259" key="6">
    <source>
        <dbReference type="PROSITE" id="PS51843"/>
    </source>
</evidence>
<evidence type="ECO:0000313" key="8">
    <source>
        <dbReference type="Proteomes" id="UP001054945"/>
    </source>
</evidence>
<dbReference type="InterPro" id="IPR003070">
    <property type="entry name" value="NR4A1-3"/>
</dbReference>
<evidence type="ECO:0000256" key="2">
    <source>
        <dbReference type="ARBA" id="ARBA00023015"/>
    </source>
</evidence>
<dbReference type="PRINTS" id="PR01284">
    <property type="entry name" value="NUCLEARECPTR"/>
</dbReference>
<dbReference type="Gene3D" id="1.10.565.10">
    <property type="entry name" value="Retinoid X Receptor"/>
    <property type="match status" value="1"/>
</dbReference>
<dbReference type="GO" id="GO:0005667">
    <property type="term" value="C:transcription regulator complex"/>
    <property type="evidence" value="ECO:0007669"/>
    <property type="project" value="TreeGrafter"/>
</dbReference>
<dbReference type="GO" id="GO:0000978">
    <property type="term" value="F:RNA polymerase II cis-regulatory region sequence-specific DNA binding"/>
    <property type="evidence" value="ECO:0007669"/>
    <property type="project" value="TreeGrafter"/>
</dbReference>
<dbReference type="InterPro" id="IPR000536">
    <property type="entry name" value="Nucl_hrmn_rcpt_lig-bd"/>
</dbReference>